<name>A0AAU7JKJ5_9HYPH</name>
<accession>A0AAU7JKJ5</accession>
<proteinExistence type="predicted"/>
<gene>
    <name evidence="1" type="ORF">ABEG18_06855</name>
</gene>
<sequence length="61" mass="6862">MRLRSCMKGVQGVVWDDMPLFSDLPAAVLRHFRASQASGAQRQALPFPQDLLHRIAEARQS</sequence>
<dbReference type="EMBL" id="CP157484">
    <property type="protein sequence ID" value="XBO40479.1"/>
    <property type="molecule type" value="Genomic_DNA"/>
</dbReference>
<dbReference type="AlphaFoldDB" id="A0AAU7JKJ5"/>
<evidence type="ECO:0000313" key="1">
    <source>
        <dbReference type="EMBL" id="XBO40479.1"/>
    </source>
</evidence>
<protein>
    <submittedName>
        <fullName evidence="1">Uncharacterized protein</fullName>
    </submittedName>
</protein>
<dbReference type="RefSeq" id="WP_406857339.1">
    <property type="nucleotide sequence ID" value="NZ_CP157484.1"/>
</dbReference>
<reference evidence="1" key="1">
    <citation type="submission" date="2024-05" db="EMBL/GenBank/DDBJ databases">
        <authorList>
            <person name="Kim S."/>
            <person name="Heo J."/>
            <person name="Choi H."/>
            <person name="Choi Y."/>
            <person name="Kwon S.-W."/>
            <person name="Kim Y."/>
        </authorList>
    </citation>
    <scope>NUCLEOTIDE SEQUENCE</scope>
    <source>
        <strain evidence="1">KACC 23698</strain>
    </source>
</reference>
<organism evidence="1">
    <name type="scientific">Alsobacter sp. KACC 23698</name>
    <dbReference type="NCBI Taxonomy" id="3149229"/>
    <lineage>
        <taxon>Bacteria</taxon>
        <taxon>Pseudomonadati</taxon>
        <taxon>Pseudomonadota</taxon>
        <taxon>Alphaproteobacteria</taxon>
        <taxon>Hyphomicrobiales</taxon>
        <taxon>Alsobacteraceae</taxon>
        <taxon>Alsobacter</taxon>
    </lineage>
</organism>